<evidence type="ECO:0000313" key="1">
    <source>
        <dbReference type="EMBL" id="OXA36562.1"/>
    </source>
</evidence>
<name>A0A226CSY0_FOLCA</name>
<accession>A0A226CSY0</accession>
<dbReference type="GO" id="GO:0016746">
    <property type="term" value="F:acyltransferase activity"/>
    <property type="evidence" value="ECO:0007669"/>
    <property type="project" value="UniProtKB-KW"/>
</dbReference>
<reference evidence="1 2" key="1">
    <citation type="submission" date="2015-12" db="EMBL/GenBank/DDBJ databases">
        <title>The genome of Folsomia candida.</title>
        <authorList>
            <person name="Faddeeva A."/>
            <person name="Derks M.F."/>
            <person name="Anvar Y."/>
            <person name="Smit S."/>
            <person name="Van Straalen N."/>
            <person name="Roelofs D."/>
        </authorList>
    </citation>
    <scope>NUCLEOTIDE SEQUENCE [LARGE SCALE GENOMIC DNA]</scope>
    <source>
        <strain evidence="1 2">VU population</strain>
        <tissue evidence="1">Whole body</tissue>
    </source>
</reference>
<keyword evidence="1" id="KW-0012">Acyltransferase</keyword>
<keyword evidence="1" id="KW-0808">Transferase</keyword>
<gene>
    <name evidence="1" type="ORF">Fcan01_28672</name>
</gene>
<dbReference type="EMBL" id="LNIX01000110">
    <property type="protein sequence ID" value="OXA36562.1"/>
    <property type="molecule type" value="Genomic_DNA"/>
</dbReference>
<organism evidence="1 2">
    <name type="scientific">Folsomia candida</name>
    <name type="common">Springtail</name>
    <dbReference type="NCBI Taxonomy" id="158441"/>
    <lineage>
        <taxon>Eukaryota</taxon>
        <taxon>Metazoa</taxon>
        <taxon>Ecdysozoa</taxon>
        <taxon>Arthropoda</taxon>
        <taxon>Hexapoda</taxon>
        <taxon>Collembola</taxon>
        <taxon>Entomobryomorpha</taxon>
        <taxon>Isotomoidea</taxon>
        <taxon>Isotomidae</taxon>
        <taxon>Proisotominae</taxon>
        <taxon>Folsomia</taxon>
    </lineage>
</organism>
<dbReference type="Proteomes" id="UP000198287">
    <property type="component" value="Unassembled WGS sequence"/>
</dbReference>
<evidence type="ECO:0000313" key="2">
    <source>
        <dbReference type="Proteomes" id="UP000198287"/>
    </source>
</evidence>
<keyword evidence="2" id="KW-1185">Reference proteome</keyword>
<comment type="caution">
    <text evidence="1">The sequence shown here is derived from an EMBL/GenBank/DDBJ whole genome shotgun (WGS) entry which is preliminary data.</text>
</comment>
<sequence length="381" mass="44050">MSTFHHEITPITLEEINLTLPHHSIPRVLNQGREFLSRNRRLVLQIFATDAASRLNYLRKLRSLGFKKDELLTSYCSFVRSILEYNSTFGDQALFHQMTSALRTLHSAFSRFAECKCGAFLGGNELCTFHSSKLELCMTPQSFLSRHTDGYTSFVFQLLLGIRWSNSLRPERIRANSLQRQIAATSRAISFRIVDDFATKYLSSKHRRQVGTNSTTNNRWLFVERIVCTNSERFQSDFQFGFSMKLEQRFLTEIATTRPRLYKNAINFSISSAVVMRWNCPTSWINDDAPLYLRRLAIVRYLVSEERKFDFVRDNVLECGIPSGEDVSESTSNSDEPLLIAYSKDHPEAKLSIVDEEELKRKDCKLPMEVTIYKTRLEAIS</sequence>
<proteinExistence type="predicted"/>
<dbReference type="AlphaFoldDB" id="A0A226CSY0"/>
<protein>
    <submittedName>
        <fullName evidence="1">Phosphatidylcholine-sterol acyltransferase</fullName>
    </submittedName>
</protein>